<protein>
    <recommendedName>
        <fullName evidence="4">Secreted protein</fullName>
    </recommendedName>
</protein>
<feature type="signal peptide" evidence="1">
    <location>
        <begin position="1"/>
        <end position="20"/>
    </location>
</feature>
<evidence type="ECO:0008006" key="4">
    <source>
        <dbReference type="Google" id="ProtNLM"/>
    </source>
</evidence>
<proteinExistence type="predicted"/>
<evidence type="ECO:0000256" key="1">
    <source>
        <dbReference type="SAM" id="SignalP"/>
    </source>
</evidence>
<dbReference type="Proteomes" id="UP001217089">
    <property type="component" value="Unassembled WGS sequence"/>
</dbReference>
<name>A0ABQ9ELE9_TEGGR</name>
<dbReference type="EMBL" id="JARBDR010000813">
    <property type="protein sequence ID" value="KAJ8306094.1"/>
    <property type="molecule type" value="Genomic_DNA"/>
</dbReference>
<keyword evidence="3" id="KW-1185">Reference proteome</keyword>
<reference evidence="2 3" key="1">
    <citation type="submission" date="2022-12" db="EMBL/GenBank/DDBJ databases">
        <title>Chromosome-level genome of Tegillarca granosa.</title>
        <authorList>
            <person name="Kim J."/>
        </authorList>
    </citation>
    <scope>NUCLEOTIDE SEQUENCE [LARGE SCALE GENOMIC DNA]</scope>
    <source>
        <strain evidence="2">Teg-2019</strain>
        <tissue evidence="2">Adductor muscle</tissue>
    </source>
</reference>
<sequence length="105" mass="12246">MLLCLRLLGILLLFNDTLYSFTCVEGHQVELYLRLSIFGTHVPVLKNISYNCTYVEGHFRYLYPYLRHQFRLWLCLRTLGTVVLVLKDCAHVPVPKNMGCTCTYV</sequence>
<evidence type="ECO:0000313" key="3">
    <source>
        <dbReference type="Proteomes" id="UP001217089"/>
    </source>
</evidence>
<gene>
    <name evidence="2" type="ORF">KUTeg_016639</name>
</gene>
<comment type="caution">
    <text evidence="2">The sequence shown here is derived from an EMBL/GenBank/DDBJ whole genome shotgun (WGS) entry which is preliminary data.</text>
</comment>
<organism evidence="2 3">
    <name type="scientific">Tegillarca granosa</name>
    <name type="common">Malaysian cockle</name>
    <name type="synonym">Anadara granosa</name>
    <dbReference type="NCBI Taxonomy" id="220873"/>
    <lineage>
        <taxon>Eukaryota</taxon>
        <taxon>Metazoa</taxon>
        <taxon>Spiralia</taxon>
        <taxon>Lophotrochozoa</taxon>
        <taxon>Mollusca</taxon>
        <taxon>Bivalvia</taxon>
        <taxon>Autobranchia</taxon>
        <taxon>Pteriomorphia</taxon>
        <taxon>Arcoida</taxon>
        <taxon>Arcoidea</taxon>
        <taxon>Arcidae</taxon>
        <taxon>Tegillarca</taxon>
    </lineage>
</organism>
<accession>A0ABQ9ELE9</accession>
<keyword evidence="1" id="KW-0732">Signal</keyword>
<evidence type="ECO:0000313" key="2">
    <source>
        <dbReference type="EMBL" id="KAJ8306094.1"/>
    </source>
</evidence>
<feature type="chain" id="PRO_5045714744" description="Secreted protein" evidence="1">
    <location>
        <begin position="21"/>
        <end position="105"/>
    </location>
</feature>